<feature type="region of interest" description="Disordered" evidence="2">
    <location>
        <begin position="272"/>
        <end position="306"/>
    </location>
</feature>
<dbReference type="Proteomes" id="UP001585080">
    <property type="component" value="Unassembled WGS sequence"/>
</dbReference>
<sequence>MSTVAEFREQRRLDAAAAEERRAERERAADERAARLREQARIDRERDRQLRLERRAERAARRAGALTPEQVYRRGTLALVVASGLASLPAQVLHFVSISPMLLPLPLALEGTAWVVAAGVAYADSRHLAVWVRWLLRALVVAAAGFAASINYLYGTHLPGLSEADATTAGWGLAAVTLFGPLLFEIRQWVSTLAAVAGDDDRRERGRHARIRRWHHRKVARIADRLLSAAPFGSLTPEQAWARAWQIHTGAADPGMTPELYRKATRSAAALAQAQRPVDLDANAEESTKTERIRSTAEQAESTPAPITATLVRVPDPVPVDCVKSAPTLKPLPPIDPTPVDPIAPRAVAAESARPRRATGRVPAAAKSTRPRRTADQLLTEARTVTANWPDAQITAEGIRRELRTSPKNARMLRDTLLAERGQGAEAVA</sequence>
<feature type="coiled-coil region" evidence="1">
    <location>
        <begin position="13"/>
        <end position="62"/>
    </location>
</feature>
<gene>
    <name evidence="4" type="ORF">VSS16_20415</name>
</gene>
<name>A0ABV5EE24_9ACTN</name>
<dbReference type="EMBL" id="JAYMRP010000017">
    <property type="protein sequence ID" value="MFB8775065.1"/>
    <property type="molecule type" value="Genomic_DNA"/>
</dbReference>
<feature type="transmembrane region" description="Helical" evidence="3">
    <location>
        <begin position="77"/>
        <end position="96"/>
    </location>
</feature>
<keyword evidence="3" id="KW-1133">Transmembrane helix</keyword>
<feature type="transmembrane region" description="Helical" evidence="3">
    <location>
        <begin position="134"/>
        <end position="154"/>
    </location>
</feature>
<keyword evidence="3" id="KW-0472">Membrane</keyword>
<evidence type="ECO:0008006" key="6">
    <source>
        <dbReference type="Google" id="ProtNLM"/>
    </source>
</evidence>
<feature type="region of interest" description="Disordered" evidence="2">
    <location>
        <begin position="349"/>
        <end position="373"/>
    </location>
</feature>
<evidence type="ECO:0000256" key="1">
    <source>
        <dbReference type="SAM" id="Coils"/>
    </source>
</evidence>
<keyword evidence="1" id="KW-0175">Coiled coil</keyword>
<feature type="transmembrane region" description="Helical" evidence="3">
    <location>
        <begin position="166"/>
        <end position="184"/>
    </location>
</feature>
<reference evidence="4 5" key="1">
    <citation type="submission" date="2024-01" db="EMBL/GenBank/DDBJ databases">
        <title>Genome mining of biosynthetic gene clusters to explore secondary metabolites of Streptomyces sp.</title>
        <authorList>
            <person name="Baig A."/>
            <person name="Ajitkumar Shintre N."/>
            <person name="Kumar H."/>
            <person name="Anbarasu A."/>
            <person name="Ramaiah S."/>
        </authorList>
    </citation>
    <scope>NUCLEOTIDE SEQUENCE [LARGE SCALE GENOMIC DNA]</scope>
    <source>
        <strain evidence="4 5">A57</strain>
    </source>
</reference>
<evidence type="ECO:0000256" key="3">
    <source>
        <dbReference type="SAM" id="Phobius"/>
    </source>
</evidence>
<protein>
    <recommendedName>
        <fullName evidence="6">DUF2637 domain-containing protein</fullName>
    </recommendedName>
</protein>
<feature type="compositionally biased region" description="Basic and acidic residues" evidence="2">
    <location>
        <begin position="286"/>
        <end position="295"/>
    </location>
</feature>
<organism evidence="4 5">
    <name type="scientific">Streptomyces broussonetiae</name>
    <dbReference type="NCBI Taxonomy" id="2686304"/>
    <lineage>
        <taxon>Bacteria</taxon>
        <taxon>Bacillati</taxon>
        <taxon>Actinomycetota</taxon>
        <taxon>Actinomycetes</taxon>
        <taxon>Kitasatosporales</taxon>
        <taxon>Streptomycetaceae</taxon>
        <taxon>Streptomyces</taxon>
    </lineage>
</organism>
<evidence type="ECO:0000313" key="5">
    <source>
        <dbReference type="Proteomes" id="UP001585080"/>
    </source>
</evidence>
<keyword evidence="5" id="KW-1185">Reference proteome</keyword>
<evidence type="ECO:0000313" key="4">
    <source>
        <dbReference type="EMBL" id="MFB8775065.1"/>
    </source>
</evidence>
<accession>A0ABV5EE24</accession>
<comment type="caution">
    <text evidence="4">The sequence shown here is derived from an EMBL/GenBank/DDBJ whole genome shotgun (WGS) entry which is preliminary data.</text>
</comment>
<keyword evidence="3" id="KW-0812">Transmembrane</keyword>
<evidence type="ECO:0000256" key="2">
    <source>
        <dbReference type="SAM" id="MobiDB-lite"/>
    </source>
</evidence>
<feature type="transmembrane region" description="Helical" evidence="3">
    <location>
        <begin position="102"/>
        <end position="122"/>
    </location>
</feature>
<dbReference type="RefSeq" id="WP_376733715.1">
    <property type="nucleotide sequence ID" value="NZ_JAYMRP010000017.1"/>
</dbReference>
<proteinExistence type="predicted"/>